<name>A0ABU2XUZ2_9ACTN</name>
<evidence type="ECO:0008006" key="4">
    <source>
        <dbReference type="Google" id="ProtNLM"/>
    </source>
</evidence>
<proteinExistence type="predicted"/>
<keyword evidence="3" id="KW-1185">Reference proteome</keyword>
<keyword evidence="1" id="KW-0732">Signal</keyword>
<organism evidence="2 3">
    <name type="scientific">Streptomyces lonegramiae</name>
    <dbReference type="NCBI Taxonomy" id="3075524"/>
    <lineage>
        <taxon>Bacteria</taxon>
        <taxon>Bacillati</taxon>
        <taxon>Actinomycetota</taxon>
        <taxon>Actinomycetes</taxon>
        <taxon>Kitasatosporales</taxon>
        <taxon>Streptomycetaceae</taxon>
        <taxon>Streptomyces</taxon>
    </lineage>
</organism>
<sequence>MDVTRRTLLRGISAAPLAAAAGGLVLPSTAHAASSEAASEFRVKMRDRPKRQVGYTYPEAIAGLARALPAAPLVAEVLRNADRKAVVNHRWPAGGKPDRLKYSFGWDPDTSDGTTSAWYPQGISTSYDAYHGPIPGTNTEPEKRAVLVSWYGKGMNAWRGARITFVDVTVPSRPRYRHVLLVEPLKRLGQPNDFRPVKAHAGGLAWYGDRLYLADSANGGLRVFNINQMFRVSASGLAAAGYCGYHRGDKKYYAWGYQYVLPQSRAYDNAGADLRYSQVAVDHTTPQPSLLVNEYFGGGSTRCIRWNMNSSTSSITSEEAVEERSFERANVQGVVSVNGSYYFSVSKGSNPGHLYRCPRGSFEKPEKHGKLSIGPEDLSYDGDGNGIWSLGEHPRRRAVYVVGR</sequence>
<feature type="chain" id="PRO_5046983183" description="Secreted protein" evidence="1">
    <location>
        <begin position="33"/>
        <end position="404"/>
    </location>
</feature>
<dbReference type="PROSITE" id="PS51318">
    <property type="entry name" value="TAT"/>
    <property type="match status" value="1"/>
</dbReference>
<evidence type="ECO:0000313" key="3">
    <source>
        <dbReference type="Proteomes" id="UP001180754"/>
    </source>
</evidence>
<dbReference type="InterPro" id="IPR006311">
    <property type="entry name" value="TAT_signal"/>
</dbReference>
<reference evidence="2" key="1">
    <citation type="submission" date="2024-05" db="EMBL/GenBank/DDBJ databases">
        <title>30 novel species of actinomycetes from the DSMZ collection.</title>
        <authorList>
            <person name="Nouioui I."/>
        </authorList>
    </citation>
    <scope>NUCLEOTIDE SEQUENCE</scope>
    <source>
        <strain evidence="2">DSM 41529</strain>
    </source>
</reference>
<evidence type="ECO:0000313" key="2">
    <source>
        <dbReference type="EMBL" id="MDT0549739.1"/>
    </source>
</evidence>
<dbReference type="RefSeq" id="WP_311730311.1">
    <property type="nucleotide sequence ID" value="NZ_JAVRFD010000037.1"/>
</dbReference>
<dbReference type="SUPFAM" id="SSF82171">
    <property type="entry name" value="DPP6 N-terminal domain-like"/>
    <property type="match status" value="1"/>
</dbReference>
<feature type="signal peptide" evidence="1">
    <location>
        <begin position="1"/>
        <end position="32"/>
    </location>
</feature>
<gene>
    <name evidence="2" type="ORF">RND15_44910</name>
</gene>
<comment type="caution">
    <text evidence="2">The sequence shown here is derived from an EMBL/GenBank/DDBJ whole genome shotgun (WGS) entry which is preliminary data.</text>
</comment>
<dbReference type="EMBL" id="JAVRFD010000037">
    <property type="protein sequence ID" value="MDT0549739.1"/>
    <property type="molecule type" value="Genomic_DNA"/>
</dbReference>
<evidence type="ECO:0000256" key="1">
    <source>
        <dbReference type="SAM" id="SignalP"/>
    </source>
</evidence>
<accession>A0ABU2XUZ2</accession>
<dbReference type="Proteomes" id="UP001180754">
    <property type="component" value="Unassembled WGS sequence"/>
</dbReference>
<protein>
    <recommendedName>
        <fullName evidence="4">Secreted protein</fullName>
    </recommendedName>
</protein>